<dbReference type="EMBL" id="VSSQ01000812">
    <property type="protein sequence ID" value="MPM01649.1"/>
    <property type="molecule type" value="Genomic_DNA"/>
</dbReference>
<evidence type="ECO:0000259" key="8">
    <source>
        <dbReference type="Pfam" id="PF02863"/>
    </source>
</evidence>
<dbReference type="GO" id="GO:0051259">
    <property type="term" value="P:protein complex oligomerization"/>
    <property type="evidence" value="ECO:0007669"/>
    <property type="project" value="InterPro"/>
</dbReference>
<feature type="domain" description="Arginine repressor C-terminal" evidence="8">
    <location>
        <begin position="80"/>
        <end position="145"/>
    </location>
</feature>
<dbReference type="InterPro" id="IPR036388">
    <property type="entry name" value="WH-like_DNA-bd_sf"/>
</dbReference>
<evidence type="ECO:0000256" key="2">
    <source>
        <dbReference type="ARBA" id="ARBA00008316"/>
    </source>
</evidence>
<name>A0A644WDI9_9ZZZZ</name>
<dbReference type="SUPFAM" id="SSF55252">
    <property type="entry name" value="C-terminal domain of arginine repressor"/>
    <property type="match status" value="1"/>
</dbReference>
<dbReference type="GO" id="GO:0005737">
    <property type="term" value="C:cytoplasm"/>
    <property type="evidence" value="ECO:0007669"/>
    <property type="project" value="UniProtKB-SubCell"/>
</dbReference>
<dbReference type="PANTHER" id="PTHR34471">
    <property type="entry name" value="ARGININE REPRESSOR"/>
    <property type="match status" value="1"/>
</dbReference>
<evidence type="ECO:0000256" key="4">
    <source>
        <dbReference type="ARBA" id="ARBA00023015"/>
    </source>
</evidence>
<evidence type="ECO:0000256" key="3">
    <source>
        <dbReference type="ARBA" id="ARBA00022490"/>
    </source>
</evidence>
<dbReference type="AlphaFoldDB" id="A0A644WDI9"/>
<dbReference type="GO" id="GO:0003700">
    <property type="term" value="F:DNA-binding transcription factor activity"/>
    <property type="evidence" value="ECO:0007669"/>
    <property type="project" value="InterPro"/>
</dbReference>
<dbReference type="PRINTS" id="PR01467">
    <property type="entry name" value="ARGREPRESSOR"/>
</dbReference>
<sequence length="149" mass="16686">MKISRQDAIKKIIDKQVVETQADLADALQGAGFDVTQATVSRDIKEMMLVKVPDASGKYRYAFPKEHEKLLTPDRMERTFRDSILSVMSSENMVVVRTLPGTAQAVAYAVDYLKWPEVLGTVGGDDTIFICVNRKENTEKLKSRFGLAE</sequence>
<reference evidence="9" key="1">
    <citation type="submission" date="2019-08" db="EMBL/GenBank/DDBJ databases">
        <authorList>
            <person name="Kucharzyk K."/>
            <person name="Murdoch R.W."/>
            <person name="Higgins S."/>
            <person name="Loffler F."/>
        </authorList>
    </citation>
    <scope>NUCLEOTIDE SEQUENCE</scope>
</reference>
<proteinExistence type="inferred from homology"/>
<comment type="similarity">
    <text evidence="2">Belongs to the ArgR family.</text>
</comment>
<dbReference type="InterPro" id="IPR001669">
    <property type="entry name" value="Arg_repress"/>
</dbReference>
<dbReference type="InterPro" id="IPR036251">
    <property type="entry name" value="Arg_repress_C_sf"/>
</dbReference>
<dbReference type="InterPro" id="IPR036390">
    <property type="entry name" value="WH_DNA-bd_sf"/>
</dbReference>
<accession>A0A644WDI9</accession>
<dbReference type="InterPro" id="IPR020899">
    <property type="entry name" value="Arg_repress_C"/>
</dbReference>
<dbReference type="Pfam" id="PF01316">
    <property type="entry name" value="Arg_repressor"/>
    <property type="match status" value="1"/>
</dbReference>
<dbReference type="GO" id="GO:0003677">
    <property type="term" value="F:DNA binding"/>
    <property type="evidence" value="ECO:0007669"/>
    <property type="project" value="UniProtKB-KW"/>
</dbReference>
<evidence type="ECO:0000259" key="7">
    <source>
        <dbReference type="Pfam" id="PF01316"/>
    </source>
</evidence>
<evidence type="ECO:0000256" key="6">
    <source>
        <dbReference type="ARBA" id="ARBA00023163"/>
    </source>
</evidence>
<dbReference type="Gene3D" id="1.10.10.10">
    <property type="entry name" value="Winged helix-like DNA-binding domain superfamily/Winged helix DNA-binding domain"/>
    <property type="match status" value="1"/>
</dbReference>
<dbReference type="GO" id="GO:0034618">
    <property type="term" value="F:arginine binding"/>
    <property type="evidence" value="ECO:0007669"/>
    <property type="project" value="InterPro"/>
</dbReference>
<comment type="caution">
    <text evidence="9">The sequence shown here is derived from an EMBL/GenBank/DDBJ whole genome shotgun (WGS) entry which is preliminary data.</text>
</comment>
<evidence type="ECO:0000313" key="9">
    <source>
        <dbReference type="EMBL" id="MPM01649.1"/>
    </source>
</evidence>
<dbReference type="GO" id="GO:0006525">
    <property type="term" value="P:arginine metabolic process"/>
    <property type="evidence" value="ECO:0007669"/>
    <property type="project" value="InterPro"/>
</dbReference>
<protein>
    <submittedName>
        <fullName evidence="9">Arginine repressor</fullName>
    </submittedName>
</protein>
<keyword evidence="6" id="KW-0804">Transcription</keyword>
<dbReference type="HAMAP" id="MF_00173">
    <property type="entry name" value="Arg_repressor"/>
    <property type="match status" value="1"/>
</dbReference>
<gene>
    <name evidence="9" type="primary">argR_8</name>
    <name evidence="9" type="ORF">SDC9_47889</name>
</gene>
<comment type="subcellular location">
    <subcellularLocation>
        <location evidence="1">Cytoplasm</location>
    </subcellularLocation>
</comment>
<keyword evidence="5" id="KW-0238">DNA-binding</keyword>
<dbReference type="SUPFAM" id="SSF46785">
    <property type="entry name" value="Winged helix' DNA-binding domain"/>
    <property type="match status" value="1"/>
</dbReference>
<dbReference type="Gene3D" id="3.30.1360.40">
    <property type="match status" value="1"/>
</dbReference>
<evidence type="ECO:0000256" key="5">
    <source>
        <dbReference type="ARBA" id="ARBA00023125"/>
    </source>
</evidence>
<dbReference type="Pfam" id="PF02863">
    <property type="entry name" value="Arg_repressor_C"/>
    <property type="match status" value="1"/>
</dbReference>
<dbReference type="NCBIfam" id="TIGR01529">
    <property type="entry name" value="argR_whole"/>
    <property type="match status" value="1"/>
</dbReference>
<evidence type="ECO:0000256" key="1">
    <source>
        <dbReference type="ARBA" id="ARBA00004496"/>
    </source>
</evidence>
<keyword evidence="4" id="KW-0805">Transcription regulation</keyword>
<dbReference type="PANTHER" id="PTHR34471:SF1">
    <property type="entry name" value="ARGININE REPRESSOR"/>
    <property type="match status" value="1"/>
</dbReference>
<keyword evidence="3" id="KW-0963">Cytoplasm</keyword>
<feature type="domain" description="Arginine repressor DNA-binding" evidence="7">
    <location>
        <begin position="2"/>
        <end position="68"/>
    </location>
</feature>
<organism evidence="9">
    <name type="scientific">bioreactor metagenome</name>
    <dbReference type="NCBI Taxonomy" id="1076179"/>
    <lineage>
        <taxon>unclassified sequences</taxon>
        <taxon>metagenomes</taxon>
        <taxon>ecological metagenomes</taxon>
    </lineage>
</organism>
<dbReference type="InterPro" id="IPR020900">
    <property type="entry name" value="Arg_repress_DNA-bd"/>
</dbReference>